<protein>
    <submittedName>
        <fullName evidence="1">Exported protein</fullName>
    </submittedName>
</protein>
<dbReference type="EMBL" id="AE017042">
    <property type="protein sequence ID" value="AAS63749.1"/>
    <property type="molecule type" value="Genomic_DNA"/>
</dbReference>
<dbReference type="KEGG" id="ypm:YP_3598"/>
<gene>
    <name evidence="1" type="ordered locus">YP_3598</name>
</gene>
<dbReference type="AlphaFoldDB" id="A0A3G5L3H6"/>
<evidence type="ECO:0000313" key="2">
    <source>
        <dbReference type="Proteomes" id="UP000001019"/>
    </source>
</evidence>
<dbReference type="OrthoDB" id="6895606at2"/>
<sequence>MYNPILALGHQRIAMSSFKTLGFFFLSLSLLFSSLLVLLSLLLFAGLLLFPSLLPFSRFLPFAGFSPASGFSLATKYDEGFSGNVSYRGDLNDSPKTDPLWIPLPALPLIQQAVTELVPTVQGQYQEHVMSQVCALARGERTQEQVAQTLRSYDIDISNIPPQGHPLSLLVSTDQSSRVIGCAAYIASSVMAIPKSDEFMVSTDKPADALPGKKNEAASKEKTLSIDPKKLAQYLQTQLAVAKANADIFAIIAVELEKKPGLTVNEYSVQIKKVFSEVASAYLQRVKALYAVGAGVNYKLITYSDEGFKFISNDGYLFEYGYDSLSLYFNRIPWYGSGKILGKEYFFSVSYIEPNLVKRIREEKREEKSEGVLNQESGVAP</sequence>
<name>A0A3G5L3H6_YERPE</name>
<accession>A0A3G5L3H6</accession>
<organism evidence="1 2">
    <name type="scientific">Yersinia pestis</name>
    <dbReference type="NCBI Taxonomy" id="632"/>
    <lineage>
        <taxon>Bacteria</taxon>
        <taxon>Pseudomonadati</taxon>
        <taxon>Pseudomonadota</taxon>
        <taxon>Gammaproteobacteria</taxon>
        <taxon>Enterobacterales</taxon>
        <taxon>Yersiniaceae</taxon>
        <taxon>Yersinia</taxon>
    </lineage>
</organism>
<dbReference type="Proteomes" id="UP000001019">
    <property type="component" value="Chromosome"/>
</dbReference>
<evidence type="ECO:0000313" key="1">
    <source>
        <dbReference type="EMBL" id="AAS63749.1"/>
    </source>
</evidence>
<reference evidence="2" key="1">
    <citation type="journal article" date="2004" name="DNA Res.">
        <title>Complete genome sequence of Yersinia pestis strain 91001, an isolate avirulent to humans.</title>
        <authorList>
            <person name="Song Y."/>
            <person name="Tong Z."/>
            <person name="Wang J."/>
            <person name="Wang L."/>
            <person name="Guo Z."/>
            <person name="Han Y."/>
            <person name="Zhang J."/>
            <person name="Pei D."/>
            <person name="Zhou D."/>
            <person name="Qin H."/>
            <person name="Pang X."/>
            <person name="Han Y."/>
            <person name="Zhai J."/>
            <person name="Li M."/>
            <person name="Cui B."/>
            <person name="Qi Z."/>
            <person name="Jin L."/>
            <person name="Dai R."/>
            <person name="Chen F."/>
            <person name="Li S."/>
            <person name="Ye C."/>
            <person name="Du Z."/>
            <person name="Lin W."/>
            <person name="Wang J."/>
            <person name="Yu J."/>
            <person name="Yang H."/>
            <person name="Wang J."/>
            <person name="Huang P."/>
            <person name="Yang R."/>
        </authorList>
    </citation>
    <scope>NUCLEOTIDE SEQUENCE [LARGE SCALE GENOMIC DNA]</scope>
    <source>
        <strain evidence="2">91001 / Biovar Mediaevalis</strain>
    </source>
</reference>
<proteinExistence type="predicted"/>